<name>A0A1X0RN74_RHIZD</name>
<proteinExistence type="predicted"/>
<protein>
    <submittedName>
        <fullName evidence="2">Uncharacterized protein</fullName>
    </submittedName>
</protein>
<organism evidence="2 3">
    <name type="scientific">Rhizopus microsporus</name>
    <dbReference type="NCBI Taxonomy" id="58291"/>
    <lineage>
        <taxon>Eukaryota</taxon>
        <taxon>Fungi</taxon>
        <taxon>Fungi incertae sedis</taxon>
        <taxon>Mucoromycota</taxon>
        <taxon>Mucoromycotina</taxon>
        <taxon>Mucoromycetes</taxon>
        <taxon>Mucorales</taxon>
        <taxon>Mucorineae</taxon>
        <taxon>Rhizopodaceae</taxon>
        <taxon>Rhizopus</taxon>
    </lineage>
</organism>
<sequence length="75" mass="9092">MNKDSKFCLHLLFLIIYTSFDEFYTIKLKQDEHILFFYKSGQGKIFNKQGNDAMEWVKEVDPFHLDTLTIFRKHQ</sequence>
<reference evidence="2 3" key="1">
    <citation type="journal article" date="2016" name="Proc. Natl. Acad. Sci. U.S.A.">
        <title>Lipid metabolic changes in an early divergent fungus govern the establishment of a mutualistic symbiosis with endobacteria.</title>
        <authorList>
            <person name="Lastovetsky O.A."/>
            <person name="Gaspar M.L."/>
            <person name="Mondo S.J."/>
            <person name="LaButti K.M."/>
            <person name="Sandor L."/>
            <person name="Grigoriev I.V."/>
            <person name="Henry S.A."/>
            <person name="Pawlowska T.E."/>
        </authorList>
    </citation>
    <scope>NUCLEOTIDE SEQUENCE [LARGE SCALE GENOMIC DNA]</scope>
    <source>
        <strain evidence="2 3">ATCC 11559</strain>
    </source>
</reference>
<feature type="signal peptide" evidence="1">
    <location>
        <begin position="1"/>
        <end position="20"/>
    </location>
</feature>
<gene>
    <name evidence="2" type="ORF">BCV71DRAFT_189266</name>
</gene>
<evidence type="ECO:0000313" key="2">
    <source>
        <dbReference type="EMBL" id="ORE13391.1"/>
    </source>
</evidence>
<dbReference type="AlphaFoldDB" id="A0A1X0RN74"/>
<evidence type="ECO:0000256" key="1">
    <source>
        <dbReference type="SAM" id="SignalP"/>
    </source>
</evidence>
<keyword evidence="1" id="KW-0732">Signal</keyword>
<evidence type="ECO:0000313" key="3">
    <source>
        <dbReference type="Proteomes" id="UP000242381"/>
    </source>
</evidence>
<feature type="chain" id="PRO_5012009891" evidence="1">
    <location>
        <begin position="21"/>
        <end position="75"/>
    </location>
</feature>
<dbReference type="Proteomes" id="UP000242381">
    <property type="component" value="Unassembled WGS sequence"/>
</dbReference>
<accession>A0A1X0RN74</accession>
<dbReference type="EMBL" id="KV921540">
    <property type="protein sequence ID" value="ORE13391.1"/>
    <property type="molecule type" value="Genomic_DNA"/>
</dbReference>